<dbReference type="AlphaFoldDB" id="A0A166YQJ8"/>
<evidence type="ECO:0000313" key="1">
    <source>
        <dbReference type="EMBL" id="KZN43268.1"/>
    </source>
</evidence>
<dbReference type="RefSeq" id="WP_063358975.1">
    <property type="nucleotide sequence ID" value="NZ_AQHB01000019.1"/>
</dbReference>
<reference evidence="1 2" key="1">
    <citation type="submission" date="2013-07" db="EMBL/GenBank/DDBJ databases">
        <title>Comparative Genomic and Metabolomic Analysis of Twelve Strains of Pseudoalteromonas luteoviolacea.</title>
        <authorList>
            <person name="Vynne N.G."/>
            <person name="Mansson M."/>
            <person name="Gram L."/>
        </authorList>
    </citation>
    <scope>NUCLEOTIDE SEQUENCE [LARGE SCALE GENOMIC DNA]</scope>
    <source>
        <strain evidence="1 2">DSM 6061</strain>
    </source>
</reference>
<organism evidence="1 2">
    <name type="scientific">Pseudoalteromonas luteoviolacea DSM 6061</name>
    <dbReference type="NCBI Taxonomy" id="1365250"/>
    <lineage>
        <taxon>Bacteria</taxon>
        <taxon>Pseudomonadati</taxon>
        <taxon>Pseudomonadota</taxon>
        <taxon>Gammaproteobacteria</taxon>
        <taxon>Alteromonadales</taxon>
        <taxon>Pseudoalteromonadaceae</taxon>
        <taxon>Pseudoalteromonas</taxon>
    </lineage>
</organism>
<sequence>MPKNTELDDLTFLKQFKELSLDPVYFDHIGHIRIACLYLNKYSEEEANTRVCHDIKVYAESLGAKDKFNITVTATLVKIIARRINVSEDNSWKAFIINNQDLVTNAIGVLAEHMSKERMFSATAKVQILTPDLKPL</sequence>
<name>A0A166YQJ8_9GAMM</name>
<dbReference type="EMBL" id="AUYB01000080">
    <property type="protein sequence ID" value="KZN43268.1"/>
    <property type="molecule type" value="Genomic_DNA"/>
</dbReference>
<dbReference type="PATRIC" id="fig|1365250.3.peg.818"/>
<evidence type="ECO:0000313" key="2">
    <source>
        <dbReference type="Proteomes" id="UP000076643"/>
    </source>
</evidence>
<keyword evidence="2" id="KW-1185">Reference proteome</keyword>
<accession>A0A166YQJ8</accession>
<comment type="caution">
    <text evidence="1">The sequence shown here is derived from an EMBL/GenBank/DDBJ whole genome shotgun (WGS) entry which is preliminary data.</text>
</comment>
<dbReference type="GeneID" id="57361270"/>
<protein>
    <submittedName>
        <fullName evidence="1">Uncharacterized protein</fullName>
    </submittedName>
</protein>
<dbReference type="Proteomes" id="UP000076643">
    <property type="component" value="Unassembled WGS sequence"/>
</dbReference>
<gene>
    <name evidence="1" type="ORF">N475_09195</name>
</gene>
<proteinExistence type="predicted"/>